<keyword evidence="2" id="KW-1185">Reference proteome</keyword>
<dbReference type="Proteomes" id="UP001221142">
    <property type="component" value="Unassembled WGS sequence"/>
</dbReference>
<reference evidence="1" key="1">
    <citation type="submission" date="2023-03" db="EMBL/GenBank/DDBJ databases">
        <title>Massive genome expansion in bonnet fungi (Mycena s.s.) driven by repeated elements and novel gene families across ecological guilds.</title>
        <authorList>
            <consortium name="Lawrence Berkeley National Laboratory"/>
            <person name="Harder C.B."/>
            <person name="Miyauchi S."/>
            <person name="Viragh M."/>
            <person name="Kuo A."/>
            <person name="Thoen E."/>
            <person name="Andreopoulos B."/>
            <person name="Lu D."/>
            <person name="Skrede I."/>
            <person name="Drula E."/>
            <person name="Henrissat B."/>
            <person name="Morin E."/>
            <person name="Kohler A."/>
            <person name="Barry K."/>
            <person name="LaButti K."/>
            <person name="Morin E."/>
            <person name="Salamov A."/>
            <person name="Lipzen A."/>
            <person name="Mereny Z."/>
            <person name="Hegedus B."/>
            <person name="Baldrian P."/>
            <person name="Stursova M."/>
            <person name="Weitz H."/>
            <person name="Taylor A."/>
            <person name="Grigoriev I.V."/>
            <person name="Nagy L.G."/>
            <person name="Martin F."/>
            <person name="Kauserud H."/>
        </authorList>
    </citation>
    <scope>NUCLEOTIDE SEQUENCE</scope>
    <source>
        <strain evidence="1">9284</strain>
    </source>
</reference>
<sequence length="330" mass="37039">MPSQTLSVTVNDHRHLPFSINFSKSLEFPHSLQSRRDCSIAQNSIPSCSLPRMPDISPKLPNDIVCPIFQDAARDTPTALSLALVSKPVAAIVEPVLYKSITLRSHCSIRAFAHTLQNKDQHIFSAVTQLILGLPTPSDCPNFWVLVDQQCPKLDRLSLLAVDLELVRHTQLHPRHLSVSFKHPIGLDEHEIVHSLPGYDPVTEPSPAPWSKVTHLTFLYQDPDVLTPFVRGCLRHLTHFSCFDSNSWIGSAFSALLAIPSMHLCMIGHRDTADGVEALLMGFILPKDFRVVLVWEAKEEDMNRWASAEKVVIGRMLQMYNDRVAHGRRS</sequence>
<organism evidence="1 2">
    <name type="scientific">Roridomyces roridus</name>
    <dbReference type="NCBI Taxonomy" id="1738132"/>
    <lineage>
        <taxon>Eukaryota</taxon>
        <taxon>Fungi</taxon>
        <taxon>Dikarya</taxon>
        <taxon>Basidiomycota</taxon>
        <taxon>Agaricomycotina</taxon>
        <taxon>Agaricomycetes</taxon>
        <taxon>Agaricomycetidae</taxon>
        <taxon>Agaricales</taxon>
        <taxon>Marasmiineae</taxon>
        <taxon>Mycenaceae</taxon>
        <taxon>Roridomyces</taxon>
    </lineage>
</organism>
<name>A0AAD7BYU6_9AGAR</name>
<comment type="caution">
    <text evidence="1">The sequence shown here is derived from an EMBL/GenBank/DDBJ whole genome shotgun (WGS) entry which is preliminary data.</text>
</comment>
<dbReference type="AlphaFoldDB" id="A0AAD7BYU6"/>
<accession>A0AAD7BYU6</accession>
<protein>
    <submittedName>
        <fullName evidence="1">Uncharacterized protein</fullName>
    </submittedName>
</protein>
<evidence type="ECO:0000313" key="2">
    <source>
        <dbReference type="Proteomes" id="UP001221142"/>
    </source>
</evidence>
<proteinExistence type="predicted"/>
<dbReference type="EMBL" id="JARKIF010000008">
    <property type="protein sequence ID" value="KAJ7633090.1"/>
    <property type="molecule type" value="Genomic_DNA"/>
</dbReference>
<gene>
    <name evidence="1" type="ORF">FB45DRAFT_522185</name>
</gene>
<evidence type="ECO:0000313" key="1">
    <source>
        <dbReference type="EMBL" id="KAJ7633090.1"/>
    </source>
</evidence>